<name>A0A2U1K060_9FLAO</name>
<evidence type="ECO:0000313" key="2">
    <source>
        <dbReference type="EMBL" id="PWA10625.1"/>
    </source>
</evidence>
<gene>
    <name evidence="2" type="ORF">DB891_05205</name>
</gene>
<dbReference type="CDD" id="cd00038">
    <property type="entry name" value="CAP_ED"/>
    <property type="match status" value="1"/>
</dbReference>
<dbReference type="InterPro" id="IPR000595">
    <property type="entry name" value="cNMP-bd_dom"/>
</dbReference>
<evidence type="ECO:0000313" key="3">
    <source>
        <dbReference type="Proteomes" id="UP000245618"/>
    </source>
</evidence>
<organism evidence="2 3">
    <name type="scientific">Flavobacterium laiguense</name>
    <dbReference type="NCBI Taxonomy" id="2169409"/>
    <lineage>
        <taxon>Bacteria</taxon>
        <taxon>Pseudomonadati</taxon>
        <taxon>Bacteroidota</taxon>
        <taxon>Flavobacteriia</taxon>
        <taxon>Flavobacteriales</taxon>
        <taxon>Flavobacteriaceae</taxon>
        <taxon>Flavobacterium</taxon>
    </lineage>
</organism>
<dbReference type="Gene3D" id="2.60.120.10">
    <property type="entry name" value="Jelly Rolls"/>
    <property type="match status" value="1"/>
</dbReference>
<comment type="caution">
    <text evidence="2">The sequence shown here is derived from an EMBL/GenBank/DDBJ whole genome shotgun (WGS) entry which is preliminary data.</text>
</comment>
<dbReference type="PROSITE" id="PS50042">
    <property type="entry name" value="CNMP_BINDING_3"/>
    <property type="match status" value="1"/>
</dbReference>
<dbReference type="RefSeq" id="WP_116761278.1">
    <property type="nucleotide sequence ID" value="NZ_QCZH01000003.1"/>
</dbReference>
<accession>A0A2U1K060</accession>
<dbReference type="InterPro" id="IPR018490">
    <property type="entry name" value="cNMP-bd_dom_sf"/>
</dbReference>
<sequence>MDQFKSFLQNIAPITDTEFEEAQIYFKELKLKKGDCFIEQGKVCKHIAFIKKGTLKTFYNNDKSSETTSCFCVENNFTTSYKSFILQTPSAQTIQAIEETELLVIDFESLQKLYAKSIPWQNIGRAFTEREYLVMEQYASTLNNETAKEKYLRLLKEQPTIIQKAAIKDIASYLGVTTRTLSRIRQEIIK</sequence>
<dbReference type="SUPFAM" id="SSF51206">
    <property type="entry name" value="cAMP-binding domain-like"/>
    <property type="match status" value="1"/>
</dbReference>
<dbReference type="EMBL" id="QCZH01000003">
    <property type="protein sequence ID" value="PWA10625.1"/>
    <property type="molecule type" value="Genomic_DNA"/>
</dbReference>
<dbReference type="InterPro" id="IPR014710">
    <property type="entry name" value="RmlC-like_jellyroll"/>
</dbReference>
<dbReference type="Proteomes" id="UP000245618">
    <property type="component" value="Unassembled WGS sequence"/>
</dbReference>
<dbReference type="AlphaFoldDB" id="A0A2U1K060"/>
<protein>
    <submittedName>
        <fullName evidence="2">Crp/Fnr family transcriptional regulator</fullName>
    </submittedName>
</protein>
<reference evidence="2 3" key="1">
    <citation type="submission" date="2018-04" db="EMBL/GenBank/DDBJ databases">
        <title>Flavobacterium sp. nov., isolated from glacier ice.</title>
        <authorList>
            <person name="Liu Q."/>
            <person name="Xin Y.-H."/>
        </authorList>
    </citation>
    <scope>NUCLEOTIDE SEQUENCE [LARGE SCALE GENOMIC DNA]</scope>
    <source>
        <strain evidence="2 3">LB2P30</strain>
    </source>
</reference>
<feature type="domain" description="Cyclic nucleotide-binding" evidence="1">
    <location>
        <begin position="25"/>
        <end position="113"/>
    </location>
</feature>
<proteinExistence type="predicted"/>
<keyword evidence="3" id="KW-1185">Reference proteome</keyword>
<dbReference type="Pfam" id="PF00027">
    <property type="entry name" value="cNMP_binding"/>
    <property type="match status" value="1"/>
</dbReference>
<evidence type="ECO:0000259" key="1">
    <source>
        <dbReference type="PROSITE" id="PS50042"/>
    </source>
</evidence>
<dbReference type="OrthoDB" id="758145at2"/>